<dbReference type="PANTHER" id="PTHR31685:SF3">
    <property type="entry name" value="INTEGRAL MEMBRANE PROTEIN (AFU_ORTHOLOGUE AFUA_6G12730)"/>
    <property type="match status" value="1"/>
</dbReference>
<feature type="transmembrane region" description="Helical" evidence="1">
    <location>
        <begin position="611"/>
        <end position="633"/>
    </location>
</feature>
<feature type="signal peptide" evidence="2">
    <location>
        <begin position="1"/>
        <end position="22"/>
    </location>
</feature>
<feature type="transmembrane region" description="Helical" evidence="1">
    <location>
        <begin position="541"/>
        <end position="562"/>
    </location>
</feature>
<keyword evidence="2" id="KW-0732">Signal</keyword>
<dbReference type="Pfam" id="PF10348">
    <property type="entry name" value="DUF2427"/>
    <property type="match status" value="1"/>
</dbReference>
<comment type="caution">
    <text evidence="5">The sequence shown here is derived from an EMBL/GenBank/DDBJ whole genome shotgun (WGS) entry which is preliminary data.</text>
</comment>
<proteinExistence type="predicted"/>
<keyword evidence="6" id="KW-1185">Reference proteome</keyword>
<evidence type="ECO:0000256" key="1">
    <source>
        <dbReference type="SAM" id="Phobius"/>
    </source>
</evidence>
<feature type="transmembrane region" description="Helical" evidence="1">
    <location>
        <begin position="166"/>
        <end position="186"/>
    </location>
</feature>
<dbReference type="InterPro" id="IPR018825">
    <property type="entry name" value="DUF2427"/>
</dbReference>
<dbReference type="AlphaFoldDB" id="A0A9P3L8A2"/>
<feature type="domain" description="DUF2427" evidence="3">
    <location>
        <begin position="94"/>
        <end position="175"/>
    </location>
</feature>
<reference evidence="5 6" key="1">
    <citation type="submission" date="2021-08" db="EMBL/GenBank/DDBJ databases">
        <title>Draft Genome Sequence of Phanerochaete sordida strain YK-624.</title>
        <authorList>
            <person name="Mori T."/>
            <person name="Dohra H."/>
            <person name="Suzuki T."/>
            <person name="Kawagishi H."/>
            <person name="Hirai H."/>
        </authorList>
    </citation>
    <scope>NUCLEOTIDE SEQUENCE [LARGE SCALE GENOMIC DNA]</scope>
    <source>
        <strain evidence="5 6">YK-624</strain>
    </source>
</reference>
<dbReference type="InterPro" id="IPR018827">
    <property type="entry name" value="YTP1_C"/>
</dbReference>
<sequence length="651" mass="71922">MRPQWHALLFLVPALAGAFALAAPPTNDLRDAHGSPREDVLVRRHGDDHMPMDMHAAPLTVLNETEILLFHAPTPPSYYTIDFEDDSGAARYPAFMALHIVFMCLAFFGALPVGIALRSVKHAWHGFSVVLFWAFVTLGLACNGIYRKLTPNMYEGQKHGSQGYFFLFVAAAISALDLIALGGRLVSYVKSIRNGEERFALKACWNTVVLDREAAVRAEAAEYTGLVSEEPGEFEAAELKARELEDDDAAEAEPIHVRRAQFMAPIDTALSPRSSTEDHAQWVNNAPPRAVYPQSANSERTVFDHSHSPRGSVHSDETLHENVYASLKSSRYAIFKKIGRGVFATVERTLVFAGYMQVITGTVIYTGGCRENYINGCLAHLIKGGIFWCYGLATFARFLGAWSELGWAWNRAPIANAPSCEFVESLVIFVYGATNTWMERFGAKPGDPFTTKQVQHISIAVMFWFAGLVGMGIESKRVRRWLAASSTAALPWGSRSQEAVAEPPSYIASFNPFPALCIGITGAAMAAHFQEYLFQVQIHQLWGNLLTAFAVLRCVTYFFLWLGPPRSILPSRPPTEALASFFLACGGLTFQFSTEEVTIAAMRRGHDDMMMFLNVAVAVTCLACCWTLCIVAFKGWLKSHGQKTVQFHSSA</sequence>
<dbReference type="OrthoDB" id="4005299at2759"/>
<evidence type="ECO:0008006" key="7">
    <source>
        <dbReference type="Google" id="ProtNLM"/>
    </source>
</evidence>
<name>A0A9P3L8A2_9APHY</name>
<dbReference type="Proteomes" id="UP000703269">
    <property type="component" value="Unassembled WGS sequence"/>
</dbReference>
<feature type="transmembrane region" description="Helical" evidence="1">
    <location>
        <begin position="94"/>
        <end position="117"/>
    </location>
</feature>
<feature type="chain" id="PRO_5040406297" description="Cytoplasmic protein" evidence="2">
    <location>
        <begin position="23"/>
        <end position="651"/>
    </location>
</feature>
<feature type="domain" description="Protein YTP1-like C-terminal" evidence="4">
    <location>
        <begin position="354"/>
        <end position="634"/>
    </location>
</feature>
<dbReference type="Pfam" id="PF10355">
    <property type="entry name" value="Ytp1"/>
    <property type="match status" value="1"/>
</dbReference>
<protein>
    <recommendedName>
        <fullName evidence="7">Cytoplasmic protein</fullName>
    </recommendedName>
</protein>
<evidence type="ECO:0000256" key="2">
    <source>
        <dbReference type="SAM" id="SignalP"/>
    </source>
</evidence>
<gene>
    <name evidence="5" type="ORF">PsYK624_005530</name>
</gene>
<dbReference type="EMBL" id="BPQB01000001">
    <property type="protein sequence ID" value="GJE84477.1"/>
    <property type="molecule type" value="Genomic_DNA"/>
</dbReference>
<keyword evidence="1" id="KW-1133">Transmembrane helix</keyword>
<evidence type="ECO:0000259" key="4">
    <source>
        <dbReference type="Pfam" id="PF10355"/>
    </source>
</evidence>
<organism evidence="5 6">
    <name type="scientific">Phanerochaete sordida</name>
    <dbReference type="NCBI Taxonomy" id="48140"/>
    <lineage>
        <taxon>Eukaryota</taxon>
        <taxon>Fungi</taxon>
        <taxon>Dikarya</taxon>
        <taxon>Basidiomycota</taxon>
        <taxon>Agaricomycotina</taxon>
        <taxon>Agaricomycetes</taxon>
        <taxon>Polyporales</taxon>
        <taxon>Phanerochaetaceae</taxon>
        <taxon>Phanerochaete</taxon>
    </lineage>
</organism>
<keyword evidence="1" id="KW-0472">Membrane</keyword>
<evidence type="ECO:0000313" key="6">
    <source>
        <dbReference type="Proteomes" id="UP000703269"/>
    </source>
</evidence>
<feature type="transmembrane region" description="Helical" evidence="1">
    <location>
        <begin position="454"/>
        <end position="473"/>
    </location>
</feature>
<evidence type="ECO:0000259" key="3">
    <source>
        <dbReference type="Pfam" id="PF10348"/>
    </source>
</evidence>
<keyword evidence="1" id="KW-0812">Transmembrane</keyword>
<feature type="transmembrane region" description="Helical" evidence="1">
    <location>
        <begin position="124"/>
        <end position="146"/>
    </location>
</feature>
<evidence type="ECO:0000313" key="5">
    <source>
        <dbReference type="EMBL" id="GJE84477.1"/>
    </source>
</evidence>
<accession>A0A9P3L8A2</accession>
<dbReference type="PANTHER" id="PTHR31685">
    <property type="entry name" value="INTEGRAL MEMBRANE PROTEIN (AFU_ORTHOLOGUE AFUA_6G12730)-RELATED"/>
    <property type="match status" value="1"/>
</dbReference>